<evidence type="ECO:0000256" key="1">
    <source>
        <dbReference type="SAM" id="SignalP"/>
    </source>
</evidence>
<keyword evidence="1" id="KW-0732">Signal</keyword>
<feature type="signal peptide" evidence="1">
    <location>
        <begin position="1"/>
        <end position="20"/>
    </location>
</feature>
<organism evidence="3 4">
    <name type="scientific">Aureispira anguillae</name>
    <dbReference type="NCBI Taxonomy" id="2864201"/>
    <lineage>
        <taxon>Bacteria</taxon>
        <taxon>Pseudomonadati</taxon>
        <taxon>Bacteroidota</taxon>
        <taxon>Saprospiria</taxon>
        <taxon>Saprospirales</taxon>
        <taxon>Saprospiraceae</taxon>
        <taxon>Aureispira</taxon>
    </lineage>
</organism>
<feature type="domain" description="DUF4476" evidence="2">
    <location>
        <begin position="87"/>
        <end position="172"/>
    </location>
</feature>
<dbReference type="InterPro" id="IPR028011">
    <property type="entry name" value="DUF4476"/>
</dbReference>
<dbReference type="Proteomes" id="UP001060919">
    <property type="component" value="Chromosome"/>
</dbReference>
<evidence type="ECO:0000259" key="2">
    <source>
        <dbReference type="Pfam" id="PF14771"/>
    </source>
</evidence>
<reference evidence="3" key="1">
    <citation type="submission" date="2022-09" db="EMBL/GenBank/DDBJ databases">
        <title>Aureispira anguillicida sp. nov., isolated from Leptocephalus of Japanese eel Anguilla japonica.</title>
        <authorList>
            <person name="Yuasa K."/>
            <person name="Mekata T."/>
            <person name="Ikunari K."/>
        </authorList>
    </citation>
    <scope>NUCLEOTIDE SEQUENCE</scope>
    <source>
        <strain evidence="3">EL160426</strain>
    </source>
</reference>
<proteinExistence type="predicted"/>
<protein>
    <submittedName>
        <fullName evidence="3">DUF4476 domain-containing protein</fullName>
    </submittedName>
</protein>
<evidence type="ECO:0000313" key="4">
    <source>
        <dbReference type="Proteomes" id="UP001060919"/>
    </source>
</evidence>
<dbReference type="AlphaFoldDB" id="A0A915YJW8"/>
<sequence length="175" mass="19281">MKIQTLIVAALLLLSITSFAQITTTETTTHSTTITTGGMGIGFDVKITEGQGHTTTSTHHHSTNHNHHPVYISNYTGRIGCPVPQSNVQGIIAAMNQEDFADDKMAVAQQAVRNKCFVAKDIKQIASQFSFADDKLAFAKFAYYSTYDIDNYYILNSIFEFSDDKAALNAFISQQ</sequence>
<dbReference type="Pfam" id="PF14771">
    <property type="entry name" value="DUF4476"/>
    <property type="match status" value="1"/>
</dbReference>
<name>A0A915YJW8_9BACT</name>
<dbReference type="EMBL" id="AP026867">
    <property type="protein sequence ID" value="BDS14317.1"/>
    <property type="molecule type" value="Genomic_DNA"/>
</dbReference>
<keyword evidence="4" id="KW-1185">Reference proteome</keyword>
<feature type="chain" id="PRO_5037769280" evidence="1">
    <location>
        <begin position="21"/>
        <end position="175"/>
    </location>
</feature>
<evidence type="ECO:0000313" key="3">
    <source>
        <dbReference type="EMBL" id="BDS14317.1"/>
    </source>
</evidence>
<dbReference type="KEGG" id="aup:AsAng_0050960"/>
<accession>A0A915YJW8</accession>
<gene>
    <name evidence="3" type="ORF">AsAng_0050960</name>
</gene>
<dbReference type="RefSeq" id="WP_264789537.1">
    <property type="nucleotide sequence ID" value="NZ_AP026867.1"/>
</dbReference>